<gene>
    <name evidence="4" type="ORF">GDO86_006988</name>
</gene>
<evidence type="ECO:0000259" key="3">
    <source>
        <dbReference type="Pfam" id="PF15304"/>
    </source>
</evidence>
<dbReference type="PANTHER" id="PTHR18839">
    <property type="entry name" value="MITOTIC INTERACTOR AND SUBSTRATE OF PLK1 MISP FAMILY MEMBER"/>
    <property type="match status" value="1"/>
</dbReference>
<dbReference type="OrthoDB" id="9449914at2759"/>
<feature type="domain" description="A-kinase anchor protein 2 C-terminal" evidence="3">
    <location>
        <begin position="66"/>
        <end position="353"/>
    </location>
</feature>
<sequence length="361" mass="40205">MKDREILEEGYTPISETPIEREIRLAMEREQVLRQERGISLPVGQPELVEVQRRSVLGEQTVVGGKERQLAGAQMQRDIQQETRREQDLVQQGKVMGAYDRGQQQELQEKKLIFESMRPVSTDPPIKKRDDATPSVQIKDPEIPENGVITVPIVAPTVTSNAEVKKGPSFAEANGSKVILIEHSSLILRPASVSSTSPASVTTKSPVPVTTKCPAFVGTKSPASTDLTLPPTVRAQSPVQAASSPYLLLRSPSPRSLLEKEIEEVEERERDLRLLRTSIYGRDSIDTTAKANESREDVLSGIYQPERPNWGKLEVNWPPNKGHSMNGDETEQVNDSPRIRRQRSLLIQSWESGTPSPLEEK</sequence>
<comment type="caution">
    <text evidence="4">The sequence shown here is derived from an EMBL/GenBank/DDBJ whole genome shotgun (WGS) entry which is preliminary data.</text>
</comment>
<evidence type="ECO:0000313" key="4">
    <source>
        <dbReference type="EMBL" id="KAG8441452.1"/>
    </source>
</evidence>
<keyword evidence="5" id="KW-1185">Reference proteome</keyword>
<dbReference type="InterPro" id="IPR029304">
    <property type="entry name" value="AKAP2_C"/>
</dbReference>
<reference evidence="4" key="1">
    <citation type="thesis" date="2020" institute="ProQuest LLC" country="789 East Eisenhower Parkway, Ann Arbor, MI, USA">
        <title>Comparative Genomics and Chromosome Evolution.</title>
        <authorList>
            <person name="Mudd A.B."/>
        </authorList>
    </citation>
    <scope>NUCLEOTIDE SEQUENCE</scope>
    <source>
        <strain evidence="4">Female2</strain>
        <tissue evidence="4">Blood</tissue>
    </source>
</reference>
<feature type="region of interest" description="Disordered" evidence="2">
    <location>
        <begin position="308"/>
        <end position="340"/>
    </location>
</feature>
<dbReference type="InterPro" id="IPR042779">
    <property type="entry name" value="MISP/MISP3-like"/>
</dbReference>
<dbReference type="AlphaFoldDB" id="A0A8T2JAR8"/>
<dbReference type="Pfam" id="PF15304">
    <property type="entry name" value="AKAP2_C"/>
    <property type="match status" value="1"/>
</dbReference>
<dbReference type="EMBL" id="JAACNH010000006">
    <property type="protein sequence ID" value="KAG8441452.1"/>
    <property type="molecule type" value="Genomic_DNA"/>
</dbReference>
<dbReference type="Proteomes" id="UP000812440">
    <property type="component" value="Chromosome 3"/>
</dbReference>
<name>A0A8T2JAR8_9PIPI</name>
<dbReference type="PANTHER" id="PTHR18839:SF6">
    <property type="match status" value="1"/>
</dbReference>
<feature type="region of interest" description="Disordered" evidence="2">
    <location>
        <begin position="116"/>
        <end position="140"/>
    </location>
</feature>
<evidence type="ECO:0000256" key="2">
    <source>
        <dbReference type="SAM" id="MobiDB-lite"/>
    </source>
</evidence>
<keyword evidence="1" id="KW-0175">Coiled coil</keyword>
<organism evidence="4 5">
    <name type="scientific">Hymenochirus boettgeri</name>
    <name type="common">Congo dwarf clawed frog</name>
    <dbReference type="NCBI Taxonomy" id="247094"/>
    <lineage>
        <taxon>Eukaryota</taxon>
        <taxon>Metazoa</taxon>
        <taxon>Chordata</taxon>
        <taxon>Craniata</taxon>
        <taxon>Vertebrata</taxon>
        <taxon>Euteleostomi</taxon>
        <taxon>Amphibia</taxon>
        <taxon>Batrachia</taxon>
        <taxon>Anura</taxon>
        <taxon>Pipoidea</taxon>
        <taxon>Pipidae</taxon>
        <taxon>Pipinae</taxon>
        <taxon>Hymenochirus</taxon>
    </lineage>
</organism>
<accession>A0A8T2JAR8</accession>
<protein>
    <recommendedName>
        <fullName evidence="3">A-kinase anchor protein 2 C-terminal domain-containing protein</fullName>
    </recommendedName>
</protein>
<proteinExistence type="predicted"/>
<evidence type="ECO:0000313" key="5">
    <source>
        <dbReference type="Proteomes" id="UP000812440"/>
    </source>
</evidence>
<evidence type="ECO:0000256" key="1">
    <source>
        <dbReference type="ARBA" id="ARBA00023054"/>
    </source>
</evidence>